<accession>A0A1G8LWF7</accession>
<proteinExistence type="predicted"/>
<dbReference type="OrthoDB" id="5507947at2"/>
<gene>
    <name evidence="1" type="ORF">SAMN05216352_109103</name>
</gene>
<evidence type="ECO:0000313" key="2">
    <source>
        <dbReference type="Proteomes" id="UP000199017"/>
    </source>
</evidence>
<keyword evidence="2" id="KW-1185">Reference proteome</keyword>
<sequence length="168" mass="19806">MLPDHAKIMTLLNDAEEIVGRKKLQKIVYIGKKMNLPLQEKYTFHMYGPYSEELTLRVEELCSLGFVTELKEKKSGYYQYRYKVTDDGKTFLEKFPMDWPQEDALGLVKKLNEHSSKFLELVSTMLYFDELPKAEVKNKVFTLKKSQNYSESDIEEAWSFIDSLKHKQ</sequence>
<dbReference type="AlphaFoldDB" id="A0A1G8LWF7"/>
<protein>
    <recommendedName>
        <fullName evidence="3">YwgA family protein</fullName>
    </recommendedName>
</protein>
<dbReference type="Proteomes" id="UP000199017">
    <property type="component" value="Unassembled WGS sequence"/>
</dbReference>
<dbReference type="STRING" id="930129.SAMN05216352_109103"/>
<evidence type="ECO:0008006" key="3">
    <source>
        <dbReference type="Google" id="ProtNLM"/>
    </source>
</evidence>
<dbReference type="EMBL" id="FNDU01000009">
    <property type="protein sequence ID" value="SDI59817.1"/>
    <property type="molecule type" value="Genomic_DNA"/>
</dbReference>
<evidence type="ECO:0000313" key="1">
    <source>
        <dbReference type="EMBL" id="SDI59817.1"/>
    </source>
</evidence>
<reference evidence="1 2" key="1">
    <citation type="submission" date="2016-10" db="EMBL/GenBank/DDBJ databases">
        <authorList>
            <person name="de Groot N.N."/>
        </authorList>
    </citation>
    <scope>NUCLEOTIDE SEQUENCE [LARGE SCALE GENOMIC DNA]</scope>
    <source>
        <strain evidence="2">P4B,CCM 7963,CECT 7998,DSM 25260,IBRC-M 10614,KCTC 13821</strain>
    </source>
</reference>
<name>A0A1G8LWF7_9BACI</name>
<organism evidence="1 2">
    <name type="scientific">Alteribacillus bidgolensis</name>
    <dbReference type="NCBI Taxonomy" id="930129"/>
    <lineage>
        <taxon>Bacteria</taxon>
        <taxon>Bacillati</taxon>
        <taxon>Bacillota</taxon>
        <taxon>Bacilli</taxon>
        <taxon>Bacillales</taxon>
        <taxon>Bacillaceae</taxon>
        <taxon>Alteribacillus</taxon>
    </lineage>
</organism>
<dbReference type="RefSeq" id="WP_091586449.1">
    <property type="nucleotide sequence ID" value="NZ_FNDU01000009.1"/>
</dbReference>